<dbReference type="SUPFAM" id="SSF53067">
    <property type="entry name" value="Actin-like ATPase domain"/>
    <property type="match status" value="1"/>
</dbReference>
<keyword evidence="4" id="KW-1185">Reference proteome</keyword>
<keyword evidence="2" id="KW-1133">Transmembrane helix</keyword>
<reference evidence="4" key="1">
    <citation type="journal article" date="2019" name="J. Bacteriol.">
        <title>A Mutagenic Screen Identifies a TonB-Dependent Receptor Required for the Lanthanide Metal Switch in the Type I Methanotroph 'Methylotuvimicrobium buryatense' 5GB1C.</title>
        <authorList>
            <person name="Groom J.D."/>
            <person name="Ford S.M."/>
            <person name="Pesesky M.W."/>
            <person name="Lidstrom M.E."/>
        </authorList>
    </citation>
    <scope>NUCLEOTIDE SEQUENCE [LARGE SCALE GENOMIC DNA]</scope>
    <source>
        <strain evidence="4">5GB1C</strain>
    </source>
</reference>
<dbReference type="Gene3D" id="3.30.420.40">
    <property type="match status" value="1"/>
</dbReference>
<feature type="transmembrane region" description="Helical" evidence="2">
    <location>
        <begin position="213"/>
        <end position="236"/>
    </location>
</feature>
<evidence type="ECO:0000256" key="2">
    <source>
        <dbReference type="SAM" id="Phobius"/>
    </source>
</evidence>
<keyword evidence="2" id="KW-0812">Transmembrane</keyword>
<dbReference type="InterPro" id="IPR007813">
    <property type="entry name" value="PilN"/>
</dbReference>
<dbReference type="PANTHER" id="PTHR40278">
    <property type="entry name" value="DNA UTILIZATION PROTEIN HOFN"/>
    <property type="match status" value="1"/>
</dbReference>
<dbReference type="PANTHER" id="PTHR40278:SF1">
    <property type="entry name" value="DNA UTILIZATION PROTEIN HOFN"/>
    <property type="match status" value="1"/>
</dbReference>
<gene>
    <name evidence="3" type="ORF">EQU24_05145</name>
</gene>
<dbReference type="AlphaFoldDB" id="A0A4P9UNC0"/>
<organism evidence="3 4">
    <name type="scientific">Methylotuvimicrobium buryatense</name>
    <name type="common">Methylomicrobium buryatense</name>
    <dbReference type="NCBI Taxonomy" id="95641"/>
    <lineage>
        <taxon>Bacteria</taxon>
        <taxon>Pseudomonadati</taxon>
        <taxon>Pseudomonadota</taxon>
        <taxon>Gammaproteobacteria</taxon>
        <taxon>Methylococcales</taxon>
        <taxon>Methylococcaceae</taxon>
        <taxon>Methylotuvimicrobium</taxon>
    </lineage>
</organism>
<dbReference type="Proteomes" id="UP000305881">
    <property type="component" value="Chromosome"/>
</dbReference>
<dbReference type="InterPro" id="IPR043129">
    <property type="entry name" value="ATPase_NBD"/>
</dbReference>
<keyword evidence="1" id="KW-0175">Coiled coil</keyword>
<sequence>MLNLDANIDLDVKNFFRWWGSELSHLLPEEIKKILDQQQSKLILRPHASTFSLTYEVGEARENLGEFSRDAAGVEAIKKILAKDARYEKTQFIVRLAPSDAISKELTFPIAAAENLQQVIAYEIDRLTPFNKDQVYFSVKLVEKNKQAGIVRLILVLTPRDKLDALLDELTALTLHPSLIDYEPVSNQAKSDASHYNLLPAHRRENKIPWHSYVHGGLAALFFLLLSVAMVLPIWLESRAVAALRYDIAVIEKQARAVENIQAEIDAVIARAQQLITKKQQSPAIVDILNTLSELIKDDTWLNYLRFNEGRLQFQGQSPAASALISKLEESELFANARFVSPVTRDRLSGLERFQLSVDIKPRSGDDATR</sequence>
<dbReference type="InterPro" id="IPR052534">
    <property type="entry name" value="Extracell_DNA_Util/SecSys_Comp"/>
</dbReference>
<dbReference type="Pfam" id="PF05137">
    <property type="entry name" value="PilN"/>
    <property type="match status" value="1"/>
</dbReference>
<proteinExistence type="predicted"/>
<evidence type="ECO:0000256" key="1">
    <source>
        <dbReference type="SAM" id="Coils"/>
    </source>
</evidence>
<dbReference type="Gene3D" id="3.30.1490.300">
    <property type="match status" value="1"/>
</dbReference>
<dbReference type="RefSeq" id="WP_017840519.1">
    <property type="nucleotide sequence ID" value="NZ_CP035467.1"/>
</dbReference>
<feature type="coiled-coil region" evidence="1">
    <location>
        <begin position="251"/>
        <end position="278"/>
    </location>
</feature>
<protein>
    <submittedName>
        <fullName evidence="3">Fimbrial assembly protein</fullName>
    </submittedName>
</protein>
<keyword evidence="2" id="KW-0472">Membrane</keyword>
<evidence type="ECO:0000313" key="3">
    <source>
        <dbReference type="EMBL" id="QCW81701.1"/>
    </source>
</evidence>
<evidence type="ECO:0000313" key="4">
    <source>
        <dbReference type="Proteomes" id="UP000305881"/>
    </source>
</evidence>
<name>A0A4P9UNC0_METBY</name>
<dbReference type="OrthoDB" id="5621075at2"/>
<dbReference type="KEGG" id="mbur:EQU24_05145"/>
<accession>A0A4P9UNC0</accession>
<dbReference type="STRING" id="675511.GCA_000341735_01982"/>
<dbReference type="EMBL" id="CP035467">
    <property type="protein sequence ID" value="QCW81701.1"/>
    <property type="molecule type" value="Genomic_DNA"/>
</dbReference>